<protein>
    <recommendedName>
        <fullName evidence="9 10">2,3-bisphosphoglycerate-independent phosphoglycerate mutase</fullName>
        <shortName evidence="9">BPG-independent PGAM</shortName>
        <shortName evidence="9">Phosphoglyceromutase</shortName>
        <shortName evidence="9">iPGM</shortName>
        <ecNumber evidence="9 10">5.4.2.12</ecNumber>
    </recommendedName>
</protein>
<feature type="binding site" evidence="9 12">
    <location>
        <position position="339"/>
    </location>
    <ligand>
        <name>substrate</name>
    </ligand>
</feature>
<evidence type="ECO:0000256" key="3">
    <source>
        <dbReference type="ARBA" id="ARBA00004798"/>
    </source>
</evidence>
<comment type="similarity">
    <text evidence="4 9">Belongs to the BPG-independent phosphoglycerate mutase family.</text>
</comment>
<feature type="binding site" evidence="9 13">
    <location>
        <position position="62"/>
    </location>
    <ligand>
        <name>Mn(2+)</name>
        <dbReference type="ChEBI" id="CHEBI:29035"/>
        <label>2</label>
    </ligand>
</feature>
<dbReference type="SUPFAM" id="SSF64158">
    <property type="entry name" value="2,3-Bisphosphoglycerate-independent phosphoglycerate mutase, substrate-binding domain"/>
    <property type="match status" value="1"/>
</dbReference>
<evidence type="ECO:0000256" key="5">
    <source>
        <dbReference type="ARBA" id="ARBA00022723"/>
    </source>
</evidence>
<evidence type="ECO:0000256" key="2">
    <source>
        <dbReference type="ARBA" id="ARBA00002315"/>
    </source>
</evidence>
<evidence type="ECO:0000256" key="1">
    <source>
        <dbReference type="ARBA" id="ARBA00000370"/>
    </source>
</evidence>
<evidence type="ECO:0000256" key="10">
    <source>
        <dbReference type="NCBIfam" id="TIGR01307"/>
    </source>
</evidence>
<dbReference type="GO" id="GO:0030145">
    <property type="term" value="F:manganese ion binding"/>
    <property type="evidence" value="ECO:0007669"/>
    <property type="project" value="UniProtKB-UniRule"/>
</dbReference>
<feature type="binding site" evidence="9 13">
    <location>
        <position position="449"/>
    </location>
    <ligand>
        <name>Mn(2+)</name>
        <dbReference type="ChEBI" id="CHEBI:29035"/>
        <label>2</label>
    </ligand>
</feature>
<dbReference type="Proteomes" id="UP000886845">
    <property type="component" value="Unassembled WGS sequence"/>
</dbReference>
<comment type="pathway">
    <text evidence="3 9">Carbohydrate degradation; glycolysis; pyruvate from D-glyceraldehyde 3-phosphate: step 3/5.</text>
</comment>
<organism evidence="16 17">
    <name type="scientific">Candidatus Spyradenecus faecavium</name>
    <dbReference type="NCBI Taxonomy" id="2840947"/>
    <lineage>
        <taxon>Bacteria</taxon>
        <taxon>Pseudomonadati</taxon>
        <taxon>Lentisphaerota</taxon>
        <taxon>Lentisphaeria</taxon>
        <taxon>Lentisphaerales</taxon>
        <taxon>Lentisphaeraceae</taxon>
        <taxon>Lentisphaeraceae incertae sedis</taxon>
        <taxon>Candidatus Spyradenecus</taxon>
    </lineage>
</organism>
<keyword evidence="8 9" id="KW-0413">Isomerase</keyword>
<dbReference type="InterPro" id="IPR017850">
    <property type="entry name" value="Alkaline_phosphatase_core_sf"/>
</dbReference>
<evidence type="ECO:0000313" key="17">
    <source>
        <dbReference type="Proteomes" id="UP000886845"/>
    </source>
</evidence>
<dbReference type="InterPro" id="IPR006124">
    <property type="entry name" value="Metalloenzyme"/>
</dbReference>
<dbReference type="InterPro" id="IPR005995">
    <property type="entry name" value="Pgm_bpd_ind"/>
</dbReference>
<dbReference type="GO" id="GO:0005737">
    <property type="term" value="C:cytoplasm"/>
    <property type="evidence" value="ECO:0007669"/>
    <property type="project" value="InterPro"/>
</dbReference>
<dbReference type="Pfam" id="PF06415">
    <property type="entry name" value="iPGM_N"/>
    <property type="match status" value="1"/>
</dbReference>
<dbReference type="CDD" id="cd16010">
    <property type="entry name" value="iPGM"/>
    <property type="match status" value="1"/>
</dbReference>
<evidence type="ECO:0000256" key="6">
    <source>
        <dbReference type="ARBA" id="ARBA00023152"/>
    </source>
</evidence>
<dbReference type="EC" id="5.4.2.12" evidence="9 10"/>
<accession>A0A9D1T2I8</accession>
<dbReference type="GO" id="GO:0004619">
    <property type="term" value="F:phosphoglycerate mutase activity"/>
    <property type="evidence" value="ECO:0007669"/>
    <property type="project" value="UniProtKB-UniRule"/>
</dbReference>
<feature type="binding site" evidence="9 13">
    <location>
        <position position="448"/>
    </location>
    <ligand>
        <name>Mn(2+)</name>
        <dbReference type="ChEBI" id="CHEBI:29035"/>
        <label>2</label>
    </ligand>
</feature>
<evidence type="ECO:0000256" key="12">
    <source>
        <dbReference type="PIRSR" id="PIRSR001492-2"/>
    </source>
</evidence>
<dbReference type="GO" id="GO:0006007">
    <property type="term" value="P:glucose catabolic process"/>
    <property type="evidence" value="ECO:0007669"/>
    <property type="project" value="InterPro"/>
</dbReference>
<dbReference type="Gene3D" id="3.40.720.10">
    <property type="entry name" value="Alkaline Phosphatase, subunit A"/>
    <property type="match status" value="1"/>
</dbReference>
<evidence type="ECO:0000256" key="13">
    <source>
        <dbReference type="PIRSR" id="PIRSR001492-3"/>
    </source>
</evidence>
<feature type="binding site" evidence="9 12">
    <location>
        <begin position="154"/>
        <end position="155"/>
    </location>
    <ligand>
        <name>substrate</name>
    </ligand>
</feature>
<dbReference type="Pfam" id="PF01676">
    <property type="entry name" value="Metalloenzyme"/>
    <property type="match status" value="1"/>
</dbReference>
<keyword evidence="7 9" id="KW-0464">Manganese</keyword>
<evidence type="ECO:0000256" key="9">
    <source>
        <dbReference type="HAMAP-Rule" id="MF_01038"/>
    </source>
</evidence>
<dbReference type="EMBL" id="DVOR01000037">
    <property type="protein sequence ID" value="HIV08714.1"/>
    <property type="molecule type" value="Genomic_DNA"/>
</dbReference>
<dbReference type="InterPro" id="IPR036646">
    <property type="entry name" value="PGAM_B_sf"/>
</dbReference>
<feature type="binding site" evidence="9 13">
    <location>
        <position position="467"/>
    </location>
    <ligand>
        <name>Mn(2+)</name>
        <dbReference type="ChEBI" id="CHEBI:29035"/>
        <label>1</label>
    </ligand>
</feature>
<evidence type="ECO:0000256" key="4">
    <source>
        <dbReference type="ARBA" id="ARBA00008819"/>
    </source>
</evidence>
<evidence type="ECO:0000256" key="8">
    <source>
        <dbReference type="ARBA" id="ARBA00023235"/>
    </source>
</evidence>
<comment type="catalytic activity">
    <reaction evidence="1 9">
        <text>(2R)-2-phosphoglycerate = (2R)-3-phosphoglycerate</text>
        <dbReference type="Rhea" id="RHEA:15901"/>
        <dbReference type="ChEBI" id="CHEBI:58272"/>
        <dbReference type="ChEBI" id="CHEBI:58289"/>
        <dbReference type="EC" id="5.4.2.12"/>
    </reaction>
</comment>
<evidence type="ECO:0000256" key="11">
    <source>
        <dbReference type="PIRSR" id="PIRSR001492-1"/>
    </source>
</evidence>
<feature type="binding site" evidence="9 13">
    <location>
        <position position="407"/>
    </location>
    <ligand>
        <name>Mn(2+)</name>
        <dbReference type="ChEBI" id="CHEBI:29035"/>
        <label>1</label>
    </ligand>
</feature>
<name>A0A9D1T2I8_9BACT</name>
<reference evidence="16" key="1">
    <citation type="submission" date="2020-10" db="EMBL/GenBank/DDBJ databases">
        <authorList>
            <person name="Gilroy R."/>
        </authorList>
    </citation>
    <scope>NUCLEOTIDE SEQUENCE</scope>
    <source>
        <strain evidence="16">35461</strain>
    </source>
</reference>
<comment type="caution">
    <text evidence="16">The sequence shown here is derived from an EMBL/GenBank/DDBJ whole genome shotgun (WGS) entry which is preliminary data.</text>
</comment>
<evidence type="ECO:0000313" key="16">
    <source>
        <dbReference type="EMBL" id="HIV08714.1"/>
    </source>
</evidence>
<keyword evidence="6 9" id="KW-0324">Glycolysis</keyword>
<feature type="binding site" evidence="9 12">
    <location>
        <position position="186"/>
    </location>
    <ligand>
        <name>substrate</name>
    </ligand>
</feature>
<comment type="subunit">
    <text evidence="9">Monomer.</text>
</comment>
<evidence type="ECO:0000256" key="7">
    <source>
        <dbReference type="ARBA" id="ARBA00023211"/>
    </source>
</evidence>
<feature type="binding site" evidence="9 13">
    <location>
        <position position="411"/>
    </location>
    <ligand>
        <name>Mn(2+)</name>
        <dbReference type="ChEBI" id="CHEBI:29035"/>
        <label>1</label>
    </ligand>
</feature>
<gene>
    <name evidence="9" type="primary">gpmI</name>
    <name evidence="16" type="ORF">IAC79_01185</name>
</gene>
<feature type="domain" description="Metalloenzyme" evidence="14">
    <location>
        <begin position="5"/>
        <end position="507"/>
    </location>
</feature>
<reference evidence="16" key="2">
    <citation type="journal article" date="2021" name="PeerJ">
        <title>Extensive microbial diversity within the chicken gut microbiome revealed by metagenomics and culture.</title>
        <authorList>
            <person name="Gilroy R."/>
            <person name="Ravi A."/>
            <person name="Getino M."/>
            <person name="Pursley I."/>
            <person name="Horton D.L."/>
            <person name="Alikhan N.F."/>
            <person name="Baker D."/>
            <person name="Gharbi K."/>
            <person name="Hall N."/>
            <person name="Watson M."/>
            <person name="Adriaenssens E.M."/>
            <person name="Foster-Nyarko E."/>
            <person name="Jarju S."/>
            <person name="Secka A."/>
            <person name="Antonio M."/>
            <person name="Oren A."/>
            <person name="Chaudhuri R.R."/>
            <person name="La Ragione R."/>
            <person name="Hildebrand F."/>
            <person name="Pallen M.J."/>
        </authorList>
    </citation>
    <scope>NUCLEOTIDE SEQUENCE</scope>
    <source>
        <strain evidence="16">35461</strain>
    </source>
</reference>
<dbReference type="SUPFAM" id="SSF53649">
    <property type="entry name" value="Alkaline phosphatase-like"/>
    <property type="match status" value="1"/>
</dbReference>
<dbReference type="InterPro" id="IPR011258">
    <property type="entry name" value="BPG-indep_PGM_N"/>
</dbReference>
<dbReference type="PANTHER" id="PTHR31637">
    <property type="entry name" value="2,3-BISPHOSPHOGLYCERATE-INDEPENDENT PHOSPHOGLYCERATE MUTASE"/>
    <property type="match status" value="1"/>
</dbReference>
<feature type="binding site" evidence="9 12">
    <location>
        <begin position="264"/>
        <end position="267"/>
    </location>
    <ligand>
        <name>substrate</name>
    </ligand>
</feature>
<dbReference type="GO" id="GO:0006096">
    <property type="term" value="P:glycolytic process"/>
    <property type="evidence" value="ECO:0007669"/>
    <property type="project" value="UniProtKB-UniRule"/>
</dbReference>
<comment type="function">
    <text evidence="2 9">Catalyzes the interconversion of 2-phosphoglycerate and 3-phosphoglycerate.</text>
</comment>
<dbReference type="PIRSF" id="PIRSF001492">
    <property type="entry name" value="IPGAM"/>
    <property type="match status" value="1"/>
</dbReference>
<dbReference type="FunFam" id="3.40.1450.10:FF:000002">
    <property type="entry name" value="2,3-bisphosphoglycerate-independent phosphoglycerate mutase"/>
    <property type="match status" value="1"/>
</dbReference>
<dbReference type="Gene3D" id="3.40.1450.10">
    <property type="entry name" value="BPG-independent phosphoglycerate mutase, domain B"/>
    <property type="match status" value="1"/>
</dbReference>
<keyword evidence="5 9" id="KW-0479">Metal-binding</keyword>
<feature type="binding site" evidence="9 12">
    <location>
        <position position="192"/>
    </location>
    <ligand>
        <name>substrate</name>
    </ligand>
</feature>
<feature type="binding site" evidence="9 13">
    <location>
        <position position="12"/>
    </location>
    <ligand>
        <name>Mn(2+)</name>
        <dbReference type="ChEBI" id="CHEBI:29035"/>
        <label>2</label>
    </ligand>
</feature>
<dbReference type="AlphaFoldDB" id="A0A9D1T2I8"/>
<feature type="domain" description="BPG-independent PGAM N-terminal" evidence="15">
    <location>
        <begin position="82"/>
        <end position="298"/>
    </location>
</feature>
<feature type="binding site" evidence="9 12">
    <location>
        <position position="123"/>
    </location>
    <ligand>
        <name>substrate</name>
    </ligand>
</feature>
<evidence type="ECO:0000259" key="14">
    <source>
        <dbReference type="Pfam" id="PF01676"/>
    </source>
</evidence>
<dbReference type="NCBIfam" id="TIGR01307">
    <property type="entry name" value="pgm_bpd_ind"/>
    <property type="match status" value="1"/>
</dbReference>
<evidence type="ECO:0000259" key="15">
    <source>
        <dbReference type="Pfam" id="PF06415"/>
    </source>
</evidence>
<proteinExistence type="inferred from homology"/>
<dbReference type="HAMAP" id="MF_01038">
    <property type="entry name" value="GpmI"/>
    <property type="match status" value="1"/>
</dbReference>
<feature type="active site" description="Phosphoserine intermediate" evidence="9 11">
    <location>
        <position position="62"/>
    </location>
</feature>
<sequence length="519" mass="57819">MAKRPVCLIIRDGWGMNPRFAGNSVFNAKTPVIDRLRARYPWCRIECSGEEVGLPDGYQGSSEVGHLNMGAGRIVVQELKRIDDGLKSGELFKSPKWEALIANWKANNSQLHLMGLLQDEGVHAHQEHLFKIMRRARQEFPEGRIVVHPFLDGRDTPPRSTLEYLAKLQGVMAEVGGCVIGTAMGRYYAMDRSKNWALTSEAFECLVAGAGKRFATVEDAVKTAYDTEKTPDGDPMTDEYIPCSVIGDYAGIQDGDSVMHTNYRQDRAIQLTQAFVCDDYAGTRSRRPKVVYLGFTRYWDEFNDYLLGAMGGDGAMDMLLGEVVSKAGIRQLRLAETQKFRHVTSFFNGKSTKPYEGEDQVEVPSRFDPATFASHPEMEAYNVTDELLKRLQDNPYGFIVVNYANCDMVGHTGNLEAATRAVEIVDECIGKVLPRLMELDAHVLITADHGNAEQMVDYATGMPKTSHTLNKVECIYVAKDADLRTMRPDGKLSDIAVTCLDLLGLEKPAQMTADDLFVK</sequence>
<dbReference type="PANTHER" id="PTHR31637:SF0">
    <property type="entry name" value="2,3-BISPHOSPHOGLYCERATE-INDEPENDENT PHOSPHOGLYCERATE MUTASE"/>
    <property type="match status" value="1"/>
</dbReference>
<comment type="cofactor">
    <cofactor evidence="9">
        <name>Mn(2+)</name>
        <dbReference type="ChEBI" id="CHEBI:29035"/>
    </cofactor>
    <text evidence="9">Binds 2 manganese ions per subunit.</text>
</comment>